<comment type="caution">
    <text evidence="3">The sequence shown here is derived from an EMBL/GenBank/DDBJ whole genome shotgun (WGS) entry which is preliminary data.</text>
</comment>
<organism evidence="3 4">
    <name type="scientific">Actinocorallia herbida</name>
    <dbReference type="NCBI Taxonomy" id="58109"/>
    <lineage>
        <taxon>Bacteria</taxon>
        <taxon>Bacillati</taxon>
        <taxon>Actinomycetota</taxon>
        <taxon>Actinomycetes</taxon>
        <taxon>Streptosporangiales</taxon>
        <taxon>Thermomonosporaceae</taxon>
        <taxon>Actinocorallia</taxon>
    </lineage>
</organism>
<dbReference type="Gene3D" id="3.30.530.20">
    <property type="match status" value="1"/>
</dbReference>
<dbReference type="RefSeq" id="WP_123665416.1">
    <property type="nucleotide sequence ID" value="NZ_RJKE01000001.1"/>
</dbReference>
<feature type="domain" description="Activator of Hsp90 ATPase homologue 1/2-like C-terminal" evidence="2">
    <location>
        <begin position="34"/>
        <end position="140"/>
    </location>
</feature>
<evidence type="ECO:0000259" key="2">
    <source>
        <dbReference type="Pfam" id="PF08327"/>
    </source>
</evidence>
<dbReference type="EMBL" id="RJKE01000001">
    <property type="protein sequence ID" value="ROO85969.1"/>
    <property type="molecule type" value="Genomic_DNA"/>
</dbReference>
<dbReference type="Pfam" id="PF08327">
    <property type="entry name" value="AHSA1"/>
    <property type="match status" value="1"/>
</dbReference>
<evidence type="ECO:0000313" key="4">
    <source>
        <dbReference type="Proteomes" id="UP000272400"/>
    </source>
</evidence>
<proteinExistence type="inferred from homology"/>
<dbReference type="InterPro" id="IPR023393">
    <property type="entry name" value="START-like_dom_sf"/>
</dbReference>
<evidence type="ECO:0000313" key="3">
    <source>
        <dbReference type="EMBL" id="ROO85969.1"/>
    </source>
</evidence>
<protein>
    <submittedName>
        <fullName evidence="3">Uncharacterized protein YndB with AHSA1/START domain</fullName>
    </submittedName>
</protein>
<evidence type="ECO:0000256" key="1">
    <source>
        <dbReference type="ARBA" id="ARBA00006817"/>
    </source>
</evidence>
<keyword evidence="4" id="KW-1185">Reference proteome</keyword>
<accession>A0A3N1CXD8</accession>
<name>A0A3N1CXD8_9ACTN</name>
<dbReference type="Proteomes" id="UP000272400">
    <property type="component" value="Unassembled WGS sequence"/>
</dbReference>
<gene>
    <name evidence="3" type="ORF">EDD29_3524</name>
</gene>
<dbReference type="AlphaFoldDB" id="A0A3N1CXD8"/>
<reference evidence="3 4" key="1">
    <citation type="submission" date="2018-11" db="EMBL/GenBank/DDBJ databases">
        <title>Sequencing the genomes of 1000 actinobacteria strains.</title>
        <authorList>
            <person name="Klenk H.-P."/>
        </authorList>
    </citation>
    <scope>NUCLEOTIDE SEQUENCE [LARGE SCALE GENOMIC DNA]</scope>
    <source>
        <strain evidence="3 4">DSM 44254</strain>
    </source>
</reference>
<dbReference type="SUPFAM" id="SSF55961">
    <property type="entry name" value="Bet v1-like"/>
    <property type="match status" value="1"/>
</dbReference>
<dbReference type="InterPro" id="IPR013538">
    <property type="entry name" value="ASHA1/2-like_C"/>
</dbReference>
<sequence length="205" mass="21274">MFDLRAQLDAVRRRVHAGEGGDRLVVRLERSCPAAPGALWAALTEPARLGRWFLPVSGDLREGGSFAAEGNADGTILTCDPAKRLVLTWGAAESVVTIELASAGAGSTDLVLEHSVPAAFVPDAGGALYVGPGWDGALLGLGLYLDGFEPEDPSAFQNSPEVLEYNAGSIAEWENALRASGLATDAQIDAAVQAATANYTVLPEG</sequence>
<comment type="similarity">
    <text evidence="1">Belongs to the AHA1 family.</text>
</comment>
<dbReference type="OrthoDB" id="8117292at2"/>